<evidence type="ECO:0000259" key="1">
    <source>
        <dbReference type="PROSITE" id="PS50075"/>
    </source>
</evidence>
<gene>
    <name evidence="2" type="ORF">Snoj_71650</name>
</gene>
<dbReference type="PROSITE" id="PS50075">
    <property type="entry name" value="CARRIER"/>
    <property type="match status" value="1"/>
</dbReference>
<evidence type="ECO:0000313" key="2">
    <source>
        <dbReference type="EMBL" id="GHI73247.1"/>
    </source>
</evidence>
<accession>A0ABQ3SZC0</accession>
<evidence type="ECO:0000313" key="3">
    <source>
        <dbReference type="Proteomes" id="UP000613974"/>
    </source>
</evidence>
<dbReference type="Gene3D" id="1.10.1200.10">
    <property type="entry name" value="ACP-like"/>
    <property type="match status" value="1"/>
</dbReference>
<dbReference type="InterPro" id="IPR009081">
    <property type="entry name" value="PP-bd_ACP"/>
</dbReference>
<feature type="domain" description="Carrier" evidence="1">
    <location>
        <begin position="3"/>
        <end position="83"/>
    </location>
</feature>
<proteinExistence type="predicted"/>
<reference evidence="3" key="1">
    <citation type="submission" date="2023-07" db="EMBL/GenBank/DDBJ databases">
        <title>Whole genome shotgun sequence of Streptomyces nojiriensis NBRC 13794.</title>
        <authorList>
            <person name="Komaki H."/>
            <person name="Tamura T."/>
        </authorList>
    </citation>
    <scope>NUCLEOTIDE SEQUENCE [LARGE SCALE GENOMIC DNA]</scope>
    <source>
        <strain evidence="3">NBRC 13794</strain>
    </source>
</reference>
<organism evidence="2 3">
    <name type="scientific">Streptomyces nojiriensis</name>
    <dbReference type="NCBI Taxonomy" id="66374"/>
    <lineage>
        <taxon>Bacteria</taxon>
        <taxon>Bacillati</taxon>
        <taxon>Actinomycetota</taxon>
        <taxon>Actinomycetes</taxon>
        <taxon>Kitasatosporales</taxon>
        <taxon>Streptomycetaceae</taxon>
        <taxon>Streptomyces</taxon>
    </lineage>
</organism>
<dbReference type="SUPFAM" id="SSF47336">
    <property type="entry name" value="ACP-like"/>
    <property type="match status" value="1"/>
</dbReference>
<name>A0ABQ3SZC0_9ACTN</name>
<dbReference type="InterPro" id="IPR036736">
    <property type="entry name" value="ACP-like_sf"/>
</dbReference>
<protein>
    <submittedName>
        <fullName evidence="2">Actinorhodin polyketide synthase acyl carrier protein</fullName>
    </submittedName>
</protein>
<dbReference type="RefSeq" id="WP_202186077.1">
    <property type="nucleotide sequence ID" value="NZ_BMRL01000006.1"/>
</dbReference>
<dbReference type="Pfam" id="PF00550">
    <property type="entry name" value="PP-binding"/>
    <property type="match status" value="1"/>
</dbReference>
<sequence length="87" mass="9721">MKEFTLDDLVRILRECADQDVWTEIELGGDIADQDFESLGYDSLSLFNTLTHIEHEFGVELSFDIVYTAATPGTLVKVVNEALPNNA</sequence>
<dbReference type="GeneID" id="95591489"/>
<keyword evidence="3" id="KW-1185">Reference proteome</keyword>
<dbReference type="Proteomes" id="UP000613974">
    <property type="component" value="Unassembled WGS sequence"/>
</dbReference>
<dbReference type="EMBL" id="BNEC01000005">
    <property type="protein sequence ID" value="GHI73247.1"/>
    <property type="molecule type" value="Genomic_DNA"/>
</dbReference>
<comment type="caution">
    <text evidence="2">The sequence shown here is derived from an EMBL/GenBank/DDBJ whole genome shotgun (WGS) entry which is preliminary data.</text>
</comment>